<protein>
    <recommendedName>
        <fullName evidence="5">F5/8 type C domain-containing protein</fullName>
    </recommendedName>
</protein>
<dbReference type="InterPro" id="IPR008979">
    <property type="entry name" value="Galactose-bd-like_sf"/>
</dbReference>
<reference evidence="4" key="1">
    <citation type="submission" date="2016-10" db="EMBL/GenBank/DDBJ databases">
        <authorList>
            <person name="Varghese N."/>
            <person name="Submissions S."/>
        </authorList>
    </citation>
    <scope>NUCLEOTIDE SEQUENCE [LARGE SCALE GENOMIC DNA]</scope>
    <source>
        <strain evidence="4">DSM 45237</strain>
    </source>
</reference>
<proteinExistence type="predicted"/>
<evidence type="ECO:0000313" key="4">
    <source>
        <dbReference type="Proteomes" id="UP000181980"/>
    </source>
</evidence>
<dbReference type="Gene3D" id="2.60.120.260">
    <property type="entry name" value="Galactose-binding domain-like"/>
    <property type="match status" value="2"/>
</dbReference>
<dbReference type="Proteomes" id="UP000181980">
    <property type="component" value="Unassembled WGS sequence"/>
</dbReference>
<dbReference type="RefSeq" id="WP_141711685.1">
    <property type="nucleotide sequence ID" value="NZ_FNUC01000003.1"/>
</dbReference>
<feature type="region of interest" description="Disordered" evidence="1">
    <location>
        <begin position="613"/>
        <end position="643"/>
    </location>
</feature>
<sequence>MSTDTRSMRWRRPMAVVAAAAAVVLALSGPGAAAGPEDGEAAGGPVETVPDVMAPGGPLVATDALGRELTDHTTAPAPRDDRTVGVFYVLWHGSNDMREYKNVFDNNATLAEDPLAWQTPGSGAFPGPGHFAYWGEPLYGFFRSDDAWVVRRDLQLLAAAQVDYLVLDASNWELYKPQAILLMRTIVELQAQGVRAPQVVFMTHTDSTRAMDELYWTFYADDAPHRYPSTWFQWDGRPLILGAAPSAQVRDFFTFRYAQWPNEPQQPTGGWDWISFDRPQRGNHDADGQLEQMAVSPAQNSGSSSIFSYTAWYGLDDPPSRSRSFHDGAEDESPGAENAGYNFQEQWDHAIEADPETILVLEWNEWIAGNWAARATDPLVFYDVVNTRWSRDLAPMTGGYGDNYYLQLVDNIRRYKGVAPPAGTGGERTIDLRGGFGQWRDVTPEYADHQGDTAPREHAGVDARTYVNRTGRNDIVSAKVTRDGENVYFYARSRERLTDVSGDGWMTLYLDADSDGATGWSGYDLRVRWHGEDDARLERSTGDGWETAGEALPYRTAKDELMVAVPRAALDGSDDPLRLAFKWWDHQQSDDIMDAYVSGDAAPDGRFSYLYDTGDHPDAGEQAGPPAVEPLPEQSPGWHRIEDDDHTTDYEAHVTPAASDWVTVADPASSGGTHSYLYNPGGRRDAFFRSFIRAGFEGNAVRWVAPAGPKGTEAEVFVDGLSQGVVSLYGEHDEPRRTAFEVRGLSEGQHEIMVVFLAQSGTYYHDYFEYAVGAAGLDGDPAGLIGSAYASASSFAPAQWFATNAGQVSDGRVGTYWRGTQASGDHVGLSFGRTVPFDRVDVVPRTADTTITSFELRLHDARGWRTVHRGGVLDAATTVELGMTRADAVQLLVTGTTGGAPEVAELGVRSARDTAPPQSGTSWEFTNGTDRWTGAGPVDGPHWSEAGTIGADVAGPGAALLSAGDLEIDAGEFRSVLVDLENRTAAREAQLRYVATTPDGRTVEGRRPFRIAANSGHTAYVVDLTDAPDWAGTIHQVGVEVSADAGRLELGHVRLAPDHAVYAAHFADDGLDGWTAPGATWQPGGSVDVPLDGDGDVLRSPELRADLANADTVTLRLRNDSSARQGVLRFRTTADPDGTEHTVPFELTAHDETFTTYQVGMDAVPAWKGTLEQLSVEVVGAEAGEQLRVDTVRVEPFVLTSLNTKRTWTFDESAEGWGGAGHIDGFGWHDGGVGGTITGPDPQFYSAPDLWVDLTELTTVSIRMAVDTTATHGTLYFTTEAEPNFSEANSIRIPLVPGETGYVDHELDLSAVAGWTGVLRQLRLDPEEGDGTGTFHVDGIELRPDTIASAKELDR</sequence>
<evidence type="ECO:0000313" key="3">
    <source>
        <dbReference type="EMBL" id="SEE68020.1"/>
    </source>
</evidence>
<feature type="chain" id="PRO_5010311150" description="F5/8 type C domain-containing protein" evidence="2">
    <location>
        <begin position="34"/>
        <end position="1355"/>
    </location>
</feature>
<name>A0A1H5KTI6_9ACTN</name>
<keyword evidence="4" id="KW-1185">Reference proteome</keyword>
<dbReference type="EMBL" id="FNUC01000003">
    <property type="protein sequence ID" value="SEE68020.1"/>
    <property type="molecule type" value="Genomic_DNA"/>
</dbReference>
<feature type="compositionally biased region" description="Polar residues" evidence="1">
    <location>
        <begin position="916"/>
        <end position="930"/>
    </location>
</feature>
<dbReference type="OrthoDB" id="1828825at2"/>
<dbReference type="SUPFAM" id="SSF49785">
    <property type="entry name" value="Galactose-binding domain-like"/>
    <property type="match status" value="1"/>
</dbReference>
<feature type="region of interest" description="Disordered" evidence="1">
    <location>
        <begin position="320"/>
        <end position="339"/>
    </location>
</feature>
<evidence type="ECO:0008006" key="5">
    <source>
        <dbReference type="Google" id="ProtNLM"/>
    </source>
</evidence>
<feature type="signal peptide" evidence="2">
    <location>
        <begin position="1"/>
        <end position="33"/>
    </location>
</feature>
<evidence type="ECO:0000256" key="2">
    <source>
        <dbReference type="SAM" id="SignalP"/>
    </source>
</evidence>
<organism evidence="3 4">
    <name type="scientific">Jiangella alba</name>
    <dbReference type="NCBI Taxonomy" id="561176"/>
    <lineage>
        <taxon>Bacteria</taxon>
        <taxon>Bacillati</taxon>
        <taxon>Actinomycetota</taxon>
        <taxon>Actinomycetes</taxon>
        <taxon>Jiangellales</taxon>
        <taxon>Jiangellaceae</taxon>
        <taxon>Jiangella</taxon>
    </lineage>
</organism>
<gene>
    <name evidence="3" type="ORF">SAMN04488561_2242</name>
</gene>
<feature type="region of interest" description="Disordered" evidence="1">
    <location>
        <begin position="909"/>
        <end position="930"/>
    </location>
</feature>
<accession>A0A1H5KTI6</accession>
<dbReference type="Gene3D" id="3.20.20.80">
    <property type="entry name" value="Glycosidases"/>
    <property type="match status" value="1"/>
</dbReference>
<keyword evidence="2" id="KW-0732">Signal</keyword>
<evidence type="ECO:0000256" key="1">
    <source>
        <dbReference type="SAM" id="MobiDB-lite"/>
    </source>
</evidence>
<dbReference type="STRING" id="561176.SAMN04488561_2242"/>